<dbReference type="InterPro" id="IPR009061">
    <property type="entry name" value="DNA-bd_dom_put_sf"/>
</dbReference>
<keyword evidence="2" id="KW-0238">DNA-binding</keyword>
<dbReference type="InterPro" id="IPR000551">
    <property type="entry name" value="MerR-type_HTH_dom"/>
</dbReference>
<dbReference type="PROSITE" id="PS50937">
    <property type="entry name" value="HTH_MERR_2"/>
    <property type="match status" value="1"/>
</dbReference>
<dbReference type="PANTHER" id="PTHR30204">
    <property type="entry name" value="REDOX-CYCLING DRUG-SENSING TRANSCRIPTIONAL ACTIVATOR SOXR"/>
    <property type="match status" value="1"/>
</dbReference>
<comment type="caution">
    <text evidence="6">The sequence shown here is derived from an EMBL/GenBank/DDBJ whole genome shotgun (WGS) entry which is preliminary data.</text>
</comment>
<dbReference type="InterPro" id="IPR047057">
    <property type="entry name" value="MerR_fam"/>
</dbReference>
<dbReference type="CDD" id="cd00592">
    <property type="entry name" value="HTH_MerR-like"/>
    <property type="match status" value="1"/>
</dbReference>
<accession>A0A9D2GIN9</accession>
<protein>
    <submittedName>
        <fullName evidence="6">MerR family transcriptional regulator</fullName>
    </submittedName>
</protein>
<feature type="coiled-coil region" evidence="4">
    <location>
        <begin position="78"/>
        <end position="105"/>
    </location>
</feature>
<dbReference type="SMART" id="SM00422">
    <property type="entry name" value="HTH_MERR"/>
    <property type="match status" value="1"/>
</dbReference>
<reference evidence="6" key="2">
    <citation type="submission" date="2021-04" db="EMBL/GenBank/DDBJ databases">
        <authorList>
            <person name="Gilroy R."/>
        </authorList>
    </citation>
    <scope>NUCLEOTIDE SEQUENCE</scope>
    <source>
        <strain evidence="6">ChiBcec1-1093</strain>
    </source>
</reference>
<gene>
    <name evidence="6" type="ORF">IAA17_07420</name>
</gene>
<proteinExistence type="predicted"/>
<keyword evidence="1" id="KW-0805">Transcription regulation</keyword>
<evidence type="ECO:0000259" key="5">
    <source>
        <dbReference type="PROSITE" id="PS50937"/>
    </source>
</evidence>
<name>A0A9D2GIN9_9FIRM</name>
<evidence type="ECO:0000256" key="1">
    <source>
        <dbReference type="ARBA" id="ARBA00023015"/>
    </source>
</evidence>
<organism evidence="6 7">
    <name type="scientific">Candidatus Lachnoclostridium stercorigallinarum</name>
    <dbReference type="NCBI Taxonomy" id="2838634"/>
    <lineage>
        <taxon>Bacteria</taxon>
        <taxon>Bacillati</taxon>
        <taxon>Bacillota</taxon>
        <taxon>Clostridia</taxon>
        <taxon>Lachnospirales</taxon>
        <taxon>Lachnospiraceae</taxon>
    </lineage>
</organism>
<dbReference type="PANTHER" id="PTHR30204:SF94">
    <property type="entry name" value="HEAVY METAL-DEPENDENT TRANSCRIPTIONAL REGULATOR HI_0293-RELATED"/>
    <property type="match status" value="1"/>
</dbReference>
<dbReference type="GO" id="GO:0003700">
    <property type="term" value="F:DNA-binding transcription factor activity"/>
    <property type="evidence" value="ECO:0007669"/>
    <property type="project" value="InterPro"/>
</dbReference>
<evidence type="ECO:0000313" key="7">
    <source>
        <dbReference type="Proteomes" id="UP000824101"/>
    </source>
</evidence>
<dbReference type="EMBL" id="DXBC01000117">
    <property type="protein sequence ID" value="HIZ79600.1"/>
    <property type="molecule type" value="Genomic_DNA"/>
</dbReference>
<dbReference type="SUPFAM" id="SSF46955">
    <property type="entry name" value="Putative DNA-binding domain"/>
    <property type="match status" value="1"/>
</dbReference>
<dbReference type="AlphaFoldDB" id="A0A9D2GIN9"/>
<dbReference type="Proteomes" id="UP000824101">
    <property type="component" value="Unassembled WGS sequence"/>
</dbReference>
<keyword evidence="3" id="KW-0804">Transcription</keyword>
<evidence type="ECO:0000313" key="6">
    <source>
        <dbReference type="EMBL" id="HIZ79600.1"/>
    </source>
</evidence>
<sequence>MRYLYIREIADLLGVSRDTIRIYEEQGLISPERDENGFRRYTEEDLERLIPVKFYRENAFPMKDLKRLMIQKTRLSSLELLEEQIKAERLELLRHKRNVERLELTRSYYQLGSGSFELCTAENAYRVSEKRKEYFDAIIDWFQVSREDSDKIVCYVNAEYDLKMSVEQPQWCYLIIKESEAVYLRRQDFMEGAELLPGGPALRATVHTERQFQDEKLLETACGWADSHGLRLQGSVHVRNLCISEENGQLKYTLEVVLPLTDGPDTAVISN</sequence>
<evidence type="ECO:0000256" key="2">
    <source>
        <dbReference type="ARBA" id="ARBA00023125"/>
    </source>
</evidence>
<dbReference type="Gene3D" id="1.10.1660.10">
    <property type="match status" value="1"/>
</dbReference>
<evidence type="ECO:0000256" key="3">
    <source>
        <dbReference type="ARBA" id="ARBA00023163"/>
    </source>
</evidence>
<dbReference type="Pfam" id="PF13411">
    <property type="entry name" value="MerR_1"/>
    <property type="match status" value="1"/>
</dbReference>
<keyword evidence="4" id="KW-0175">Coiled coil</keyword>
<dbReference type="GO" id="GO:0003677">
    <property type="term" value="F:DNA binding"/>
    <property type="evidence" value="ECO:0007669"/>
    <property type="project" value="UniProtKB-KW"/>
</dbReference>
<reference evidence="6" key="1">
    <citation type="journal article" date="2021" name="PeerJ">
        <title>Extensive microbial diversity within the chicken gut microbiome revealed by metagenomics and culture.</title>
        <authorList>
            <person name="Gilroy R."/>
            <person name="Ravi A."/>
            <person name="Getino M."/>
            <person name="Pursley I."/>
            <person name="Horton D.L."/>
            <person name="Alikhan N.F."/>
            <person name="Baker D."/>
            <person name="Gharbi K."/>
            <person name="Hall N."/>
            <person name="Watson M."/>
            <person name="Adriaenssens E.M."/>
            <person name="Foster-Nyarko E."/>
            <person name="Jarju S."/>
            <person name="Secka A."/>
            <person name="Antonio M."/>
            <person name="Oren A."/>
            <person name="Chaudhuri R.R."/>
            <person name="La Ragione R."/>
            <person name="Hildebrand F."/>
            <person name="Pallen M.J."/>
        </authorList>
    </citation>
    <scope>NUCLEOTIDE SEQUENCE</scope>
    <source>
        <strain evidence="6">ChiBcec1-1093</strain>
    </source>
</reference>
<feature type="domain" description="HTH merR-type" evidence="5">
    <location>
        <begin position="3"/>
        <end position="71"/>
    </location>
</feature>
<evidence type="ECO:0000256" key="4">
    <source>
        <dbReference type="SAM" id="Coils"/>
    </source>
</evidence>